<dbReference type="SUPFAM" id="SSF52540">
    <property type="entry name" value="P-loop containing nucleoside triphosphate hydrolases"/>
    <property type="match status" value="2"/>
</dbReference>
<comment type="caution">
    <text evidence="6">The sequence shown here is derived from an EMBL/GenBank/DDBJ whole genome shotgun (WGS) entry which is preliminary data.</text>
</comment>
<protein>
    <submittedName>
        <fullName evidence="6">Helicase</fullName>
    </submittedName>
</protein>
<dbReference type="InterPro" id="IPR007527">
    <property type="entry name" value="Znf_SWIM"/>
</dbReference>
<accession>A0ABX0NW21</accession>
<gene>
    <name evidence="6" type="ORF">F2P45_18185</name>
</gene>
<feature type="domain" description="Helicase ATP-binding" evidence="4">
    <location>
        <begin position="637"/>
        <end position="797"/>
    </location>
</feature>
<dbReference type="PROSITE" id="PS50966">
    <property type="entry name" value="ZF_SWIM"/>
    <property type="match status" value="1"/>
</dbReference>
<keyword evidence="6" id="KW-0067">ATP-binding</keyword>
<dbReference type="EMBL" id="WHJH01000022">
    <property type="protein sequence ID" value="NHZ90935.1"/>
    <property type="molecule type" value="Genomic_DNA"/>
</dbReference>
<organism evidence="6 7">
    <name type="scientific">Massilia mucilaginosa</name>
    <dbReference type="NCBI Taxonomy" id="2609282"/>
    <lineage>
        <taxon>Bacteria</taxon>
        <taxon>Pseudomonadati</taxon>
        <taxon>Pseudomonadota</taxon>
        <taxon>Betaproteobacteria</taxon>
        <taxon>Burkholderiales</taxon>
        <taxon>Oxalobacteraceae</taxon>
        <taxon>Telluria group</taxon>
        <taxon>Massilia</taxon>
    </lineage>
</organism>
<evidence type="ECO:0000313" key="7">
    <source>
        <dbReference type="Proteomes" id="UP000609726"/>
    </source>
</evidence>
<dbReference type="GO" id="GO:0004386">
    <property type="term" value="F:helicase activity"/>
    <property type="evidence" value="ECO:0007669"/>
    <property type="project" value="UniProtKB-KW"/>
</dbReference>
<evidence type="ECO:0000256" key="2">
    <source>
        <dbReference type="PROSITE-ProRule" id="PRU00325"/>
    </source>
</evidence>
<dbReference type="Pfam" id="PF04434">
    <property type="entry name" value="SWIM"/>
    <property type="match status" value="1"/>
</dbReference>
<proteinExistence type="predicted"/>
<dbReference type="Pfam" id="PF00176">
    <property type="entry name" value="SNF2-rel_dom"/>
    <property type="match status" value="1"/>
</dbReference>
<dbReference type="PANTHER" id="PTHR10799">
    <property type="entry name" value="SNF2/RAD54 HELICASE FAMILY"/>
    <property type="match status" value="1"/>
</dbReference>
<dbReference type="Gene3D" id="3.40.50.300">
    <property type="entry name" value="P-loop containing nucleotide triphosphate hydrolases"/>
    <property type="match status" value="1"/>
</dbReference>
<dbReference type="Proteomes" id="UP000609726">
    <property type="component" value="Unassembled WGS sequence"/>
</dbReference>
<name>A0ABX0NW21_9BURK</name>
<dbReference type="PROSITE" id="PS51192">
    <property type="entry name" value="HELICASE_ATP_BIND_1"/>
    <property type="match status" value="1"/>
</dbReference>
<keyword evidence="1" id="KW-0378">Hydrolase</keyword>
<dbReference type="InterPro" id="IPR049730">
    <property type="entry name" value="SNF2/RAD54-like_C"/>
</dbReference>
<keyword evidence="2" id="KW-0479">Metal-binding</keyword>
<dbReference type="PROSITE" id="PS51194">
    <property type="entry name" value="HELICASE_CTER"/>
    <property type="match status" value="1"/>
</dbReference>
<keyword evidence="2" id="KW-0862">Zinc</keyword>
<keyword evidence="6" id="KW-0347">Helicase</keyword>
<sequence length="1109" mass="120500">MHMPIFDDDDIHENIDEATYARGSDYFRRGKVHFCSVEGDDIVGTVRGSGRSFYRQMIAVSEDGGVMIDGSCSCPMEYNCKHVVAVLLTYLQRPEAQAPSAPALPYASTAWLDRLARVAAAADVAGMDKPASQLIYVFLPSKQHSGLDLALCRSRPRPGGGYASASAIAQGYELVAEAASGGAQGELIRLFLALRADGDAYGAVAQPRGALGAQLLAQLLDQGLLLRAGSRKDLKGRMRPLTRGARRAAAPAWRSANGMISLVWEGEGGAIDTILPTDPPMYLHDDEVGELDLPAALRAMPTAAVLDLVRLAPQVAAAQAARLGAEMQSLQLERLIPLPPVMAETVRRDIGCTPYLLLGSMEHAAGWHDYAVLAFDYDGTRASADPGARLVRQAPGGSEQIERDGGAETLARATLERYGFRPSGAPALKRFAGALELADSEAWLEFGRAGLPALRARGWLLELAPSFRFDLRAIDDWYAEVDPGAEGNAWFELELGIVVEGERVPLLPILLQLIRSAPMEFDAQALAAHADSDLLMARLPGGARVGLPWSRVRPILTTLGELYFLERIGNAIRLPSLDAARLAELEAGARLRWIGGERLRALGQRLAGFDGVQAVAPPRGLQATLRGYQQEGVAWMQFLREFGLAGILADDMGLGKTIQTLSHILLEKEAGRLDRPVLVVAPTSLMGNWQDEAARFAPSLRVLLLHGPDRTGRFGQMAGCDLVLTTYALLPRDEAALLEQEFHLLILDESQYIKNHRSKAAETAALLRARHRLCLTGTPLQNHLGELWSQFHFLLPGLLGDEKQFNSDFRKPVERDGDSGRNAFLTRRIKPFLLRRTKDHVAKELPAKSEMLREVTLAGAQRDLYETVRLAMDKKVRAAIASKGVARSQIVILEALLKLRQVCCDPRLVAMSGGRKSAAPSAKLAALTGMLEELLDEGRKILVFSQFTSMLALIEEELRARRIPYALLTGDTRDRAAQVAAFQGGTVPLFLISLKAGGVGLNLTAADTVIHYDPWWNPAVENQATDRAWRIGQDKPVFVYKLIARDTLEEKIQEMQHRKAALAGAVLSGGATQGLQITAEDLQGIFAPLEAAPAPPRRARSAAAFAANE</sequence>
<evidence type="ECO:0000259" key="3">
    <source>
        <dbReference type="PROSITE" id="PS50966"/>
    </source>
</evidence>
<dbReference type="InterPro" id="IPR038718">
    <property type="entry name" value="SNF2-like_sf"/>
</dbReference>
<evidence type="ECO:0000256" key="1">
    <source>
        <dbReference type="ARBA" id="ARBA00022801"/>
    </source>
</evidence>
<dbReference type="InterPro" id="IPR014001">
    <property type="entry name" value="Helicase_ATP-bd"/>
</dbReference>
<dbReference type="CDD" id="cd18012">
    <property type="entry name" value="DEXQc_arch_SWI2_SNF2"/>
    <property type="match status" value="1"/>
</dbReference>
<reference evidence="6 7" key="1">
    <citation type="submission" date="2019-10" db="EMBL/GenBank/DDBJ databases">
        <title>Taxonomy of Antarctic Massilia spp.: description of Massilia rubra sp. nov., Massilia aquatica sp. nov., Massilia mucilaginosa sp. nov., Massilia frigida sp. nov. isolated from streams, lakes and regoliths.</title>
        <authorList>
            <person name="Holochova P."/>
            <person name="Sedlacek I."/>
            <person name="Kralova S."/>
            <person name="Maslanova I."/>
            <person name="Busse H.-J."/>
            <person name="Stankova E."/>
            <person name="Vrbovska V."/>
            <person name="Kovarovic V."/>
            <person name="Bartak M."/>
            <person name="Svec P."/>
            <person name="Pantucek R."/>
        </authorList>
    </citation>
    <scope>NUCLEOTIDE SEQUENCE [LARGE SCALE GENOMIC DNA]</scope>
    <source>
        <strain evidence="6 7">CCM 8733</strain>
    </source>
</reference>
<evidence type="ECO:0000259" key="5">
    <source>
        <dbReference type="PROSITE" id="PS51194"/>
    </source>
</evidence>
<dbReference type="InterPro" id="IPR027417">
    <property type="entry name" value="P-loop_NTPase"/>
</dbReference>
<dbReference type="Gene3D" id="3.40.50.10810">
    <property type="entry name" value="Tandem AAA-ATPase domain"/>
    <property type="match status" value="1"/>
</dbReference>
<dbReference type="CDD" id="cd18793">
    <property type="entry name" value="SF2_C_SNF"/>
    <property type="match status" value="1"/>
</dbReference>
<dbReference type="InterPro" id="IPR000330">
    <property type="entry name" value="SNF2_N"/>
</dbReference>
<evidence type="ECO:0000259" key="4">
    <source>
        <dbReference type="PROSITE" id="PS51192"/>
    </source>
</evidence>
<feature type="domain" description="SWIM-type" evidence="3">
    <location>
        <begin position="54"/>
        <end position="91"/>
    </location>
</feature>
<feature type="domain" description="Helicase C-terminal" evidence="5">
    <location>
        <begin position="926"/>
        <end position="1083"/>
    </location>
</feature>
<dbReference type="Pfam" id="PF00271">
    <property type="entry name" value="Helicase_C"/>
    <property type="match status" value="1"/>
</dbReference>
<keyword evidence="2" id="KW-0863">Zinc-finger</keyword>
<keyword evidence="6" id="KW-0547">Nucleotide-binding</keyword>
<dbReference type="SMART" id="SM00487">
    <property type="entry name" value="DEXDc"/>
    <property type="match status" value="1"/>
</dbReference>
<dbReference type="InterPro" id="IPR001650">
    <property type="entry name" value="Helicase_C-like"/>
</dbReference>
<keyword evidence="7" id="KW-1185">Reference proteome</keyword>
<evidence type="ECO:0000313" key="6">
    <source>
        <dbReference type="EMBL" id="NHZ90935.1"/>
    </source>
</evidence>
<dbReference type="RefSeq" id="WP_166878106.1">
    <property type="nucleotide sequence ID" value="NZ_WHJH01000022.1"/>
</dbReference>
<dbReference type="SMART" id="SM00490">
    <property type="entry name" value="HELICc"/>
    <property type="match status" value="1"/>
</dbReference>